<comment type="similarity">
    <text evidence="1">Belongs to the CCDC22 family.</text>
</comment>
<dbReference type="Proteomes" id="UP000324800">
    <property type="component" value="Unassembled WGS sequence"/>
</dbReference>
<dbReference type="GO" id="GO:0097602">
    <property type="term" value="F:cullin family protein binding"/>
    <property type="evidence" value="ECO:0007669"/>
    <property type="project" value="TreeGrafter"/>
</dbReference>
<dbReference type="PANTHER" id="PTHR15668">
    <property type="entry name" value="JM1 PROTEIN"/>
    <property type="match status" value="1"/>
</dbReference>
<proteinExistence type="inferred from homology"/>
<dbReference type="EMBL" id="SNRW01000057">
    <property type="protein sequence ID" value="KAA6403814.1"/>
    <property type="molecule type" value="Genomic_DNA"/>
</dbReference>
<evidence type="ECO:0000256" key="2">
    <source>
        <dbReference type="SAM" id="MobiDB-lite"/>
    </source>
</evidence>
<feature type="region of interest" description="Disordered" evidence="2">
    <location>
        <begin position="225"/>
        <end position="263"/>
    </location>
</feature>
<dbReference type="GO" id="GO:2000060">
    <property type="term" value="P:positive regulation of ubiquitin-dependent protein catabolic process"/>
    <property type="evidence" value="ECO:0007669"/>
    <property type="project" value="TreeGrafter"/>
</dbReference>
<dbReference type="AlphaFoldDB" id="A0A5J4X9K7"/>
<feature type="compositionally biased region" description="Acidic residues" evidence="2">
    <location>
        <begin position="603"/>
        <end position="613"/>
    </location>
</feature>
<feature type="domain" description="CCDC22 N-terminal" evidence="4">
    <location>
        <begin position="1"/>
        <end position="106"/>
    </location>
</feature>
<dbReference type="InterPro" id="IPR008530">
    <property type="entry name" value="CCDC22"/>
</dbReference>
<sequence>MESADSITLELLRQIGCQIDKSITSCEGLSSELFCHCCAVALNHINSELGLPTDLQKSGLKQWSLWAKLSDAMIKVGFKDECRPSDFNEPSALDARKFFNFLLTKQPRAEKVESRVESKNQLMFQIKSVILREFRRPWEPPNIQGNNPINYKEEHFNKPFPSLSPQNEAKYWNMVNSKYPKIKDNMKEQAKTVVQRALADAGFKNLFDRTNDTIPLGIIQMMKGGKSKWKQSQKLKGSKKGEQDKDQKQDENEEDGKYNEKEEDDISILNRLRQEAEETLQTLIKAAEQLNQQRERIKEMTENVDIREMEKQIGLKESKMLQLLVQMLPNYEESLETLKELNQKISERIKKLGNGFEKERGEYVKEFRRMWESRKGERGRVQTLEEQLNNVREQMQSLTEDAKSKISQIEELRDLEKDMDEKNQQQSSSSQSEKDSEKKDKSHWKGSRKDYIEKIGEIYNSHNAQKKEIERISIEITSIAGEIKLSEEKLDRVFREVDELVYQAARQETKQSKEAMTKEGEKKDSFTKQTYQNVIEIHKNYNELLYIAQSSGRISNQSIDTQARIDEQKQSNTLTKKQKIEKELAEIIKSNEELETQLKQNQDEEEEGGEDNS</sequence>
<evidence type="ECO:0000259" key="4">
    <source>
        <dbReference type="Pfam" id="PF21674"/>
    </source>
</evidence>
<protein>
    <submittedName>
        <fullName evidence="5">Uncharacterized protein</fullName>
    </submittedName>
</protein>
<feature type="region of interest" description="Disordered" evidence="2">
    <location>
        <begin position="418"/>
        <end position="446"/>
    </location>
</feature>
<evidence type="ECO:0000259" key="3">
    <source>
        <dbReference type="Pfam" id="PF05667"/>
    </source>
</evidence>
<evidence type="ECO:0000313" key="6">
    <source>
        <dbReference type="Proteomes" id="UP000324800"/>
    </source>
</evidence>
<accession>A0A5J4X9K7</accession>
<dbReference type="OrthoDB" id="10266736at2759"/>
<feature type="domain" description="CCDC22 coiled-coil" evidence="3">
    <location>
        <begin position="178"/>
        <end position="570"/>
    </location>
</feature>
<name>A0A5J4X9K7_9EUKA</name>
<reference evidence="5 6" key="1">
    <citation type="submission" date="2019-03" db="EMBL/GenBank/DDBJ databases">
        <title>Single cell metagenomics reveals metabolic interactions within the superorganism composed of flagellate Streblomastix strix and complex community of Bacteroidetes bacteria on its surface.</title>
        <authorList>
            <person name="Treitli S.C."/>
            <person name="Kolisko M."/>
            <person name="Husnik F."/>
            <person name="Keeling P."/>
            <person name="Hampl V."/>
        </authorList>
    </citation>
    <scope>NUCLEOTIDE SEQUENCE [LARGE SCALE GENOMIC DNA]</scope>
    <source>
        <strain evidence="5">ST1C</strain>
    </source>
</reference>
<dbReference type="PANTHER" id="PTHR15668:SF4">
    <property type="entry name" value="COILED-COIL DOMAIN-CONTAINING PROTEIN 22"/>
    <property type="match status" value="1"/>
</dbReference>
<organism evidence="5 6">
    <name type="scientific">Streblomastix strix</name>
    <dbReference type="NCBI Taxonomy" id="222440"/>
    <lineage>
        <taxon>Eukaryota</taxon>
        <taxon>Metamonada</taxon>
        <taxon>Preaxostyla</taxon>
        <taxon>Oxymonadida</taxon>
        <taxon>Streblomastigidae</taxon>
        <taxon>Streblomastix</taxon>
    </lineage>
</organism>
<feature type="compositionally biased region" description="Basic residues" evidence="2">
    <location>
        <begin position="225"/>
        <end position="238"/>
    </location>
</feature>
<feature type="region of interest" description="Disordered" evidence="2">
    <location>
        <begin position="593"/>
        <end position="613"/>
    </location>
</feature>
<dbReference type="InterPro" id="IPR048348">
    <property type="entry name" value="CCDC22_CC"/>
</dbReference>
<dbReference type="InterPro" id="IPR048349">
    <property type="entry name" value="CCDC22_N"/>
</dbReference>
<evidence type="ECO:0000313" key="5">
    <source>
        <dbReference type="EMBL" id="KAA6403814.1"/>
    </source>
</evidence>
<dbReference type="Pfam" id="PF21674">
    <property type="entry name" value="CCDC22_N"/>
    <property type="match status" value="1"/>
</dbReference>
<gene>
    <name evidence="5" type="ORF">EZS28_000664</name>
</gene>
<feature type="compositionally biased region" description="Basic and acidic residues" evidence="2">
    <location>
        <begin position="239"/>
        <end position="260"/>
    </location>
</feature>
<comment type="caution">
    <text evidence="5">The sequence shown here is derived from an EMBL/GenBank/DDBJ whole genome shotgun (WGS) entry which is preliminary data.</text>
</comment>
<dbReference type="Pfam" id="PF05667">
    <property type="entry name" value="CCDC22_CC"/>
    <property type="match status" value="1"/>
</dbReference>
<evidence type="ECO:0000256" key="1">
    <source>
        <dbReference type="ARBA" id="ARBA00006438"/>
    </source>
</evidence>